<organism evidence="1 2">
    <name type="scientific">Sulfobacillus benefaciens</name>
    <dbReference type="NCBI Taxonomy" id="453960"/>
    <lineage>
        <taxon>Bacteria</taxon>
        <taxon>Bacillati</taxon>
        <taxon>Bacillota</taxon>
        <taxon>Clostridia</taxon>
        <taxon>Eubacteriales</taxon>
        <taxon>Clostridiales Family XVII. Incertae Sedis</taxon>
        <taxon>Sulfobacillus</taxon>
    </lineage>
</organism>
<evidence type="ECO:0000313" key="2">
    <source>
        <dbReference type="Proteomes" id="UP000242699"/>
    </source>
</evidence>
<protein>
    <submittedName>
        <fullName evidence="1">Uncharacterized protein</fullName>
    </submittedName>
</protein>
<dbReference type="Proteomes" id="UP000242699">
    <property type="component" value="Unassembled WGS sequence"/>
</dbReference>
<proteinExistence type="predicted"/>
<gene>
    <name evidence="1" type="ORF">C7B43_19790</name>
</gene>
<comment type="caution">
    <text evidence="1">The sequence shown here is derived from an EMBL/GenBank/DDBJ whole genome shotgun (WGS) entry which is preliminary data.</text>
</comment>
<reference evidence="1 2" key="1">
    <citation type="journal article" date="2014" name="BMC Genomics">
        <title>Comparison of environmental and isolate Sulfobacillus genomes reveals diverse carbon, sulfur, nitrogen, and hydrogen metabolisms.</title>
        <authorList>
            <person name="Justice N.B."/>
            <person name="Norman A."/>
            <person name="Brown C.T."/>
            <person name="Singh A."/>
            <person name="Thomas B.C."/>
            <person name="Banfield J.F."/>
        </authorList>
    </citation>
    <scope>NUCLEOTIDE SEQUENCE [LARGE SCALE GENOMIC DNA]</scope>
    <source>
        <strain evidence="1">AMDSBA1</strain>
    </source>
</reference>
<dbReference type="EMBL" id="PXYT01000089">
    <property type="protein sequence ID" value="PSR23847.1"/>
    <property type="molecule type" value="Genomic_DNA"/>
</dbReference>
<name>A0A2T2WNN8_9FIRM</name>
<evidence type="ECO:0000313" key="1">
    <source>
        <dbReference type="EMBL" id="PSR23847.1"/>
    </source>
</evidence>
<dbReference type="AlphaFoldDB" id="A0A2T2WNN8"/>
<accession>A0A2T2WNN8</accession>
<sequence length="100" mass="11280">MMSRDIDALIGAAINTCWRERITVPTLLTVLIEQQPPGSWVGPVTQLFTDVPVSALQRFAARHALSVALLGQYYNRFVRPLGDVNDELERWIYEQLGNPV</sequence>